<dbReference type="AlphaFoldDB" id="A0A1G7ZML4"/>
<evidence type="ECO:0000313" key="1">
    <source>
        <dbReference type="EMBL" id="SDH09943.1"/>
    </source>
</evidence>
<dbReference type="InterPro" id="IPR027432">
    <property type="entry name" value="dGTP_triphosphohydrolase_C"/>
</dbReference>
<keyword evidence="2" id="KW-1185">Reference proteome</keyword>
<dbReference type="Gene3D" id="1.10.3410.10">
    <property type="entry name" value="putative deoxyguanosinetriphosphate triphosphohydrolase like domain"/>
    <property type="match status" value="1"/>
</dbReference>
<proteinExistence type="predicted"/>
<organism evidence="1 2">
    <name type="scientific">Roseospirillum parvum</name>
    <dbReference type="NCBI Taxonomy" id="83401"/>
    <lineage>
        <taxon>Bacteria</taxon>
        <taxon>Pseudomonadati</taxon>
        <taxon>Pseudomonadota</taxon>
        <taxon>Alphaproteobacteria</taxon>
        <taxon>Rhodospirillales</taxon>
        <taxon>Rhodospirillaceae</taxon>
        <taxon>Roseospirillum</taxon>
    </lineage>
</organism>
<sequence length="261" mass="29920">MEGDARHPLALVMEACDDIAYSVLDAEDAIKKGLASLNDLLASLGYHPGGEDQLDPVVSHLCKLSRWEYDVLRRQKLHPRELQDVATQKFRVHAIHLMVSAVAQAFKDNYHDIVNGNFDGELIKASQAAALCDALKDFDRQNAFSHKTVLEIELNGYNTLNRLMDFLWIGISDRKDYKNLDSKRNSPFSAYVYSRISKNYRRIFEGKVKQYHSDAGLPIRYKEMQLLTDMVSGMTDQFCIDLHDDFLKHYRRMYPVNGTPS</sequence>
<protein>
    <submittedName>
        <fullName evidence="1">dGTPase</fullName>
    </submittedName>
</protein>
<dbReference type="InterPro" id="IPR023293">
    <property type="entry name" value="dGTP_triP_hydro_central_sf"/>
</dbReference>
<evidence type="ECO:0000313" key="2">
    <source>
        <dbReference type="Proteomes" id="UP000217076"/>
    </source>
</evidence>
<dbReference type="Gene3D" id="1.10.3550.10">
    <property type="entry name" value="eoxyguanosinetriphosphate triphosphohydrolase domain-like"/>
    <property type="match status" value="1"/>
</dbReference>
<dbReference type="STRING" id="83401.SAMN05421742_104156"/>
<reference evidence="2" key="1">
    <citation type="submission" date="2016-10" db="EMBL/GenBank/DDBJ databases">
        <authorList>
            <person name="Varghese N."/>
            <person name="Submissions S."/>
        </authorList>
    </citation>
    <scope>NUCLEOTIDE SEQUENCE [LARGE SCALE GENOMIC DNA]</scope>
    <source>
        <strain evidence="2">930I</strain>
    </source>
</reference>
<name>A0A1G7ZML4_9PROT</name>
<gene>
    <name evidence="1" type="ORF">SAMN05421742_104156</name>
</gene>
<accession>A0A1G7ZML4</accession>
<dbReference type="EMBL" id="FNCV01000004">
    <property type="protein sequence ID" value="SDH09943.1"/>
    <property type="molecule type" value="Genomic_DNA"/>
</dbReference>
<dbReference type="Proteomes" id="UP000217076">
    <property type="component" value="Unassembled WGS sequence"/>
</dbReference>
<dbReference type="SUPFAM" id="SSF109604">
    <property type="entry name" value="HD-domain/PDEase-like"/>
    <property type="match status" value="1"/>
</dbReference>